<evidence type="ECO:0000256" key="1">
    <source>
        <dbReference type="SAM" id="Phobius"/>
    </source>
</evidence>
<organism evidence="5 6">
    <name type="scientific">Salinivibrio kushneri</name>
    <dbReference type="NCBI Taxonomy" id="1908198"/>
    <lineage>
        <taxon>Bacteria</taxon>
        <taxon>Pseudomonadati</taxon>
        <taxon>Pseudomonadota</taxon>
        <taxon>Gammaproteobacteria</taxon>
        <taxon>Vibrionales</taxon>
        <taxon>Vibrionaceae</taxon>
        <taxon>Salinivibrio</taxon>
    </lineage>
</organism>
<feature type="transmembrane region" description="Helical" evidence="1">
    <location>
        <begin position="66"/>
        <end position="82"/>
    </location>
</feature>
<keyword evidence="1" id="KW-1133">Transmembrane helix</keyword>
<dbReference type="InterPro" id="IPR001206">
    <property type="entry name" value="Diacylglycerol_kinase_cat_dom"/>
</dbReference>
<keyword evidence="5" id="KW-0418">Kinase</keyword>
<feature type="domain" description="Tyrosine-protein phosphatase" evidence="2">
    <location>
        <begin position="89"/>
        <end position="235"/>
    </location>
</feature>
<sequence>MLIGPFYSLVAACLFTVSWWMPHFLLTLLFAWCAAAFFTVSIAYWRNQPRLFRKRQSGQLPRISQWVFAPFFAFTHLYNRWARKRDITPPVQQVAPGLYVGARLTHQDIPDLQAQGIDGILDVTAEFESVDRFTQSQTVAYLSVPVLDHAYPSRSQLMRALQWLHQQRQARHNVVVHCALGRGRSVMVVAAYLWALSPQQTLDEVLDAIKTIRPKAHLNRRQRRALVRFQQSGALRLARPIAWIIANPAAGGKKWRKHRDYIQAYLGDGYRLVVHQTRHNRRSYQLACRAVSQQADVVIAAGGDGTVNAVARALINTAIPLGVLPLGTANALCHALWGIKTKFLNIDAACDVILDGAPRTIDTARCNGKVALLVVGVGFEQQMIRHAAREQKNQLGQWAYLQGLFGAASQNQAIDLTVQFDQQAPQLIRTTSMVVANAAPMTTLLAQGQGQPNYADGKLDVTWLTASTTKTDTALSLMELALSSLFETRLGRFTHYQQVTRVSIRATSVIDYVIDGELYRDRKLTIDAQPQSLAILSPPLPDTAQSDDNA</sequence>
<proteinExistence type="predicted"/>
<dbReference type="PROSITE" id="PS50146">
    <property type="entry name" value="DAGK"/>
    <property type="match status" value="1"/>
</dbReference>
<name>A0AA47LSZ2_9GAMM</name>
<dbReference type="Gene3D" id="3.90.190.10">
    <property type="entry name" value="Protein tyrosine phosphatase superfamily"/>
    <property type="match status" value="1"/>
</dbReference>
<evidence type="ECO:0000259" key="4">
    <source>
        <dbReference type="PROSITE" id="PS50146"/>
    </source>
</evidence>
<geneLocation type="plasmid" evidence="5 6">
    <name>unnamed</name>
</geneLocation>
<keyword evidence="1" id="KW-0472">Membrane</keyword>
<dbReference type="Gene3D" id="2.60.200.40">
    <property type="match status" value="1"/>
</dbReference>
<gene>
    <name evidence="5" type="ORF">N8M53_13800</name>
</gene>
<keyword evidence="1" id="KW-0812">Transmembrane</keyword>
<keyword evidence="5" id="KW-0808">Transferase</keyword>
<dbReference type="AlphaFoldDB" id="A0AA47LSZ2"/>
<dbReference type="FunFam" id="3.90.190.10:FF:000157">
    <property type="entry name" value="Protein-tyrosine phosphatase"/>
    <property type="match status" value="1"/>
</dbReference>
<feature type="transmembrane region" description="Helical" evidence="1">
    <location>
        <begin position="24"/>
        <end position="45"/>
    </location>
</feature>
<dbReference type="GO" id="GO:0016301">
    <property type="term" value="F:kinase activity"/>
    <property type="evidence" value="ECO:0007669"/>
    <property type="project" value="UniProtKB-KW"/>
</dbReference>
<dbReference type="NCBIfam" id="NF009025">
    <property type="entry name" value="PRK12361.1"/>
    <property type="match status" value="1"/>
</dbReference>
<dbReference type="InterPro" id="IPR020422">
    <property type="entry name" value="TYR_PHOSPHATASE_DUAL_dom"/>
</dbReference>
<dbReference type="RefSeq" id="WP_269580439.1">
    <property type="nucleotide sequence ID" value="NZ_CP114589.1"/>
</dbReference>
<feature type="domain" description="Tyrosine specific protein phosphatases" evidence="3">
    <location>
        <begin position="155"/>
        <end position="224"/>
    </location>
</feature>
<dbReference type="Pfam" id="PF00782">
    <property type="entry name" value="DSPc"/>
    <property type="match status" value="1"/>
</dbReference>
<dbReference type="PROSITE" id="PS50056">
    <property type="entry name" value="TYR_PHOSPHATASE_2"/>
    <property type="match status" value="1"/>
</dbReference>
<dbReference type="InterPro" id="IPR029021">
    <property type="entry name" value="Prot-tyrosine_phosphatase-like"/>
</dbReference>
<dbReference type="EMBL" id="CP114589">
    <property type="protein sequence ID" value="WBA10425.1"/>
    <property type="molecule type" value="Genomic_DNA"/>
</dbReference>
<dbReference type="PANTHER" id="PTHR47216:SF4">
    <property type="entry name" value="OS01G0859400 PROTEIN"/>
    <property type="match status" value="1"/>
</dbReference>
<dbReference type="SMART" id="SM00195">
    <property type="entry name" value="DSPc"/>
    <property type="match status" value="1"/>
</dbReference>
<feature type="domain" description="DAGKc" evidence="4">
    <location>
        <begin position="237"/>
        <end position="370"/>
    </location>
</feature>
<dbReference type="InterPro" id="IPR016064">
    <property type="entry name" value="NAD/diacylglycerol_kinase_sf"/>
</dbReference>
<evidence type="ECO:0000313" key="5">
    <source>
        <dbReference type="EMBL" id="WBA10425.1"/>
    </source>
</evidence>
<reference evidence="5" key="1">
    <citation type="submission" date="2022-09" db="EMBL/GenBank/DDBJ databases">
        <authorList>
            <person name="Li Z.-J."/>
        </authorList>
    </citation>
    <scope>NUCLEOTIDE SEQUENCE</scope>
    <source>
        <strain evidence="5">TGB11</strain>
        <plasmid evidence="5">unnamed</plasmid>
    </source>
</reference>
<keyword evidence="5" id="KW-0614">Plasmid</keyword>
<dbReference type="SUPFAM" id="SSF111331">
    <property type="entry name" value="NAD kinase/diacylglycerol kinase-like"/>
    <property type="match status" value="1"/>
</dbReference>
<dbReference type="InterPro" id="IPR017438">
    <property type="entry name" value="ATP-NAD_kinase_N"/>
</dbReference>
<evidence type="ECO:0000259" key="2">
    <source>
        <dbReference type="PROSITE" id="PS50054"/>
    </source>
</evidence>
<dbReference type="PROSITE" id="PS50054">
    <property type="entry name" value="TYR_PHOSPHATASE_DUAL"/>
    <property type="match status" value="1"/>
</dbReference>
<protein>
    <submittedName>
        <fullName evidence="5">Diacylglycerol kinase family protein</fullName>
    </submittedName>
</protein>
<dbReference type="InterPro" id="IPR000340">
    <property type="entry name" value="Dual-sp_phosphatase_cat-dom"/>
</dbReference>
<evidence type="ECO:0000259" key="3">
    <source>
        <dbReference type="PROSITE" id="PS50056"/>
    </source>
</evidence>
<evidence type="ECO:0000313" key="6">
    <source>
        <dbReference type="Proteomes" id="UP001164748"/>
    </source>
</evidence>
<dbReference type="Pfam" id="PF00781">
    <property type="entry name" value="DAGK_cat"/>
    <property type="match status" value="1"/>
</dbReference>
<accession>A0AA47LSZ2</accession>
<dbReference type="Gene3D" id="3.40.50.10330">
    <property type="entry name" value="Probable inorganic polyphosphate/atp-NAD kinase, domain 1"/>
    <property type="match status" value="1"/>
</dbReference>
<dbReference type="PANTHER" id="PTHR47216">
    <property type="match status" value="1"/>
</dbReference>
<dbReference type="Proteomes" id="UP001164748">
    <property type="component" value="Plasmid unnamed"/>
</dbReference>
<dbReference type="SMART" id="SM00046">
    <property type="entry name" value="DAGKc"/>
    <property type="match status" value="1"/>
</dbReference>
<dbReference type="InterPro" id="IPR000387">
    <property type="entry name" value="Tyr_Pase_dom"/>
</dbReference>
<dbReference type="SUPFAM" id="SSF52799">
    <property type="entry name" value="(Phosphotyrosine protein) phosphatases II"/>
    <property type="match status" value="1"/>
</dbReference>